<sequence>MSHHDEDSSFFDRERDRLSREITAGFEELLSSTNGLNRKLEEVLGMTKEYDTIASLWHSFYELMRNSGNDDTEEEQEQGGLPGTGSHVVAGKQGPSSSTNTNNSDGNNRND</sequence>
<dbReference type="GO" id="GO:0044732">
    <property type="term" value="C:mitotic spindle pole body"/>
    <property type="evidence" value="ECO:0007669"/>
    <property type="project" value="TreeGrafter"/>
</dbReference>
<evidence type="ECO:0000256" key="6">
    <source>
        <dbReference type="ARBA" id="ARBA00022454"/>
    </source>
</evidence>
<evidence type="ECO:0000256" key="17">
    <source>
        <dbReference type="SAM" id="MobiDB-lite"/>
    </source>
</evidence>
<comment type="subcellular location">
    <subcellularLocation>
        <location evidence="3">Chromosome</location>
        <location evidence="3">Centromere</location>
        <location evidence="3">Kinetochore</location>
    </subcellularLocation>
    <subcellularLocation>
        <location evidence="2">Cytoplasm</location>
        <location evidence="2">Cytoskeleton</location>
        <location evidence="2">Spindle</location>
    </subcellularLocation>
    <subcellularLocation>
        <location evidence="1">Nucleus</location>
    </subcellularLocation>
</comment>
<keyword evidence="19" id="KW-1185">Reference proteome</keyword>
<evidence type="ECO:0000256" key="3">
    <source>
        <dbReference type="ARBA" id="ARBA00004629"/>
    </source>
</evidence>
<protein>
    <recommendedName>
        <fullName evidence="5">DASH complex subunit DAD1</fullName>
    </recommendedName>
    <alternativeName>
        <fullName evidence="16">Outer kinetochore protein DAD1</fullName>
    </alternativeName>
</protein>
<keyword evidence="6" id="KW-0158">Chromosome</keyword>
<proteinExistence type="inferred from homology"/>
<comment type="similarity">
    <text evidence="4">Belongs to the DASH complex DAD1 family.</text>
</comment>
<evidence type="ECO:0000256" key="11">
    <source>
        <dbReference type="ARBA" id="ARBA00022838"/>
    </source>
</evidence>
<dbReference type="GO" id="GO:0051010">
    <property type="term" value="F:microtubule plus-end binding"/>
    <property type="evidence" value="ECO:0007669"/>
    <property type="project" value="TreeGrafter"/>
</dbReference>
<dbReference type="GO" id="GO:0051301">
    <property type="term" value="P:cell division"/>
    <property type="evidence" value="ECO:0007669"/>
    <property type="project" value="UniProtKB-KW"/>
</dbReference>
<keyword evidence="13" id="KW-0539">Nucleus</keyword>
<evidence type="ECO:0000256" key="4">
    <source>
        <dbReference type="ARBA" id="ARBA00010146"/>
    </source>
</evidence>
<feature type="region of interest" description="Disordered" evidence="17">
    <location>
        <begin position="67"/>
        <end position="111"/>
    </location>
</feature>
<evidence type="ECO:0000313" key="19">
    <source>
        <dbReference type="Proteomes" id="UP000807469"/>
    </source>
</evidence>
<keyword evidence="11" id="KW-0995">Kinetochore</keyword>
<keyword evidence="10" id="KW-0498">Mitosis</keyword>
<name>A0A9P6D6T0_9AGAR</name>
<accession>A0A9P6D6T0</accession>
<keyword evidence="12" id="KW-0206">Cytoskeleton</keyword>
<evidence type="ECO:0000256" key="9">
    <source>
        <dbReference type="ARBA" id="ARBA00022701"/>
    </source>
</evidence>
<organism evidence="18 19">
    <name type="scientific">Pholiota conissans</name>
    <dbReference type="NCBI Taxonomy" id="109636"/>
    <lineage>
        <taxon>Eukaryota</taxon>
        <taxon>Fungi</taxon>
        <taxon>Dikarya</taxon>
        <taxon>Basidiomycota</taxon>
        <taxon>Agaricomycotina</taxon>
        <taxon>Agaricomycetes</taxon>
        <taxon>Agaricomycetidae</taxon>
        <taxon>Agaricales</taxon>
        <taxon>Agaricineae</taxon>
        <taxon>Strophariaceae</taxon>
        <taxon>Pholiota</taxon>
    </lineage>
</organism>
<evidence type="ECO:0000256" key="8">
    <source>
        <dbReference type="ARBA" id="ARBA00022618"/>
    </source>
</evidence>
<reference evidence="18" key="1">
    <citation type="submission" date="2020-11" db="EMBL/GenBank/DDBJ databases">
        <authorList>
            <consortium name="DOE Joint Genome Institute"/>
            <person name="Ahrendt S."/>
            <person name="Riley R."/>
            <person name="Andreopoulos W."/>
            <person name="Labutti K."/>
            <person name="Pangilinan J."/>
            <person name="Ruiz-Duenas F.J."/>
            <person name="Barrasa J.M."/>
            <person name="Sanchez-Garcia M."/>
            <person name="Camarero S."/>
            <person name="Miyauchi S."/>
            <person name="Serrano A."/>
            <person name="Linde D."/>
            <person name="Babiker R."/>
            <person name="Drula E."/>
            <person name="Ayuso-Fernandez I."/>
            <person name="Pacheco R."/>
            <person name="Padilla G."/>
            <person name="Ferreira P."/>
            <person name="Barriuso J."/>
            <person name="Kellner H."/>
            <person name="Castanera R."/>
            <person name="Alfaro M."/>
            <person name="Ramirez L."/>
            <person name="Pisabarro A.G."/>
            <person name="Kuo A."/>
            <person name="Tritt A."/>
            <person name="Lipzen A."/>
            <person name="He G."/>
            <person name="Yan M."/>
            <person name="Ng V."/>
            <person name="Cullen D."/>
            <person name="Martin F."/>
            <person name="Rosso M.-N."/>
            <person name="Henrissat B."/>
            <person name="Hibbett D."/>
            <person name="Martinez A.T."/>
            <person name="Grigoriev I.V."/>
        </authorList>
    </citation>
    <scope>NUCLEOTIDE SEQUENCE</scope>
    <source>
        <strain evidence="18">CIRM-BRFM 674</strain>
    </source>
</reference>
<dbReference type="GO" id="GO:0005876">
    <property type="term" value="C:spindle microtubule"/>
    <property type="evidence" value="ECO:0007669"/>
    <property type="project" value="TreeGrafter"/>
</dbReference>
<dbReference type="Pfam" id="PF08649">
    <property type="entry name" value="DASH_Dad1"/>
    <property type="match status" value="1"/>
</dbReference>
<keyword evidence="7" id="KW-0963">Cytoplasm</keyword>
<feature type="compositionally biased region" description="Low complexity" evidence="17">
    <location>
        <begin position="96"/>
        <end position="111"/>
    </location>
</feature>
<comment type="caution">
    <text evidence="18">The sequence shown here is derived from an EMBL/GenBank/DDBJ whole genome shotgun (WGS) entry which is preliminary data.</text>
</comment>
<dbReference type="GO" id="GO:0072686">
    <property type="term" value="C:mitotic spindle"/>
    <property type="evidence" value="ECO:0007669"/>
    <property type="project" value="InterPro"/>
</dbReference>
<evidence type="ECO:0000256" key="7">
    <source>
        <dbReference type="ARBA" id="ARBA00022490"/>
    </source>
</evidence>
<evidence type="ECO:0000256" key="13">
    <source>
        <dbReference type="ARBA" id="ARBA00023242"/>
    </source>
</evidence>
<keyword evidence="14" id="KW-0131">Cell cycle</keyword>
<keyword evidence="8" id="KW-0132">Cell division</keyword>
<gene>
    <name evidence="18" type="ORF">BDN70DRAFT_795048</name>
</gene>
<evidence type="ECO:0000256" key="16">
    <source>
        <dbReference type="ARBA" id="ARBA00030566"/>
    </source>
</evidence>
<evidence type="ECO:0000256" key="5">
    <source>
        <dbReference type="ARBA" id="ARBA00020261"/>
    </source>
</evidence>
<dbReference type="GO" id="GO:0042729">
    <property type="term" value="C:DASH complex"/>
    <property type="evidence" value="ECO:0007669"/>
    <property type="project" value="InterPro"/>
</dbReference>
<evidence type="ECO:0000256" key="1">
    <source>
        <dbReference type="ARBA" id="ARBA00004123"/>
    </source>
</evidence>
<dbReference type="OrthoDB" id="5566853at2759"/>
<keyword evidence="15" id="KW-0137">Centromere</keyword>
<keyword evidence="9" id="KW-0493">Microtubule</keyword>
<dbReference type="InterPro" id="IPR013958">
    <property type="entry name" value="DASH_Dad1"/>
</dbReference>
<dbReference type="EMBL" id="MU155133">
    <property type="protein sequence ID" value="KAF9485904.1"/>
    <property type="molecule type" value="Genomic_DNA"/>
</dbReference>
<dbReference type="PANTHER" id="PTHR28025:SF1">
    <property type="entry name" value="DASH COMPLEX SUBUNIT DAD1"/>
    <property type="match status" value="1"/>
</dbReference>
<evidence type="ECO:0000256" key="14">
    <source>
        <dbReference type="ARBA" id="ARBA00023306"/>
    </source>
</evidence>
<evidence type="ECO:0000256" key="10">
    <source>
        <dbReference type="ARBA" id="ARBA00022776"/>
    </source>
</evidence>
<evidence type="ECO:0000313" key="18">
    <source>
        <dbReference type="EMBL" id="KAF9485904.1"/>
    </source>
</evidence>
<evidence type="ECO:0000256" key="2">
    <source>
        <dbReference type="ARBA" id="ARBA00004186"/>
    </source>
</evidence>
<dbReference type="PANTHER" id="PTHR28025">
    <property type="entry name" value="DASH COMPLEX SUBUNIT DAD1"/>
    <property type="match status" value="1"/>
</dbReference>
<evidence type="ECO:0000256" key="15">
    <source>
        <dbReference type="ARBA" id="ARBA00023328"/>
    </source>
</evidence>
<dbReference type="AlphaFoldDB" id="A0A9P6D6T0"/>
<dbReference type="Proteomes" id="UP000807469">
    <property type="component" value="Unassembled WGS sequence"/>
</dbReference>
<evidence type="ECO:0000256" key="12">
    <source>
        <dbReference type="ARBA" id="ARBA00023212"/>
    </source>
</evidence>